<accession>A0A1E7DPC7</accession>
<comment type="caution">
    <text evidence="1">The sequence shown here is derived from an EMBL/GenBank/DDBJ whole genome shotgun (WGS) entry which is preliminary data.</text>
</comment>
<proteinExistence type="predicted"/>
<dbReference type="STRING" id="1714016.BA724_09665"/>
<evidence type="ECO:0000313" key="2">
    <source>
        <dbReference type="Proteomes" id="UP000095658"/>
    </source>
</evidence>
<sequence length="70" mass="8360">MTSPNSRFHACATCRHFQAVKLPQKMVYTCRRLGFETNPGYRFDCWNPKEHVKKLMEKERFDDRHNGLAE</sequence>
<protein>
    <submittedName>
        <fullName evidence="1">Uncharacterized protein</fullName>
    </submittedName>
</protein>
<dbReference type="Proteomes" id="UP000095658">
    <property type="component" value="Unassembled WGS sequence"/>
</dbReference>
<name>A0A1E7DPC7_9BACI</name>
<evidence type="ECO:0000313" key="1">
    <source>
        <dbReference type="EMBL" id="OES44528.1"/>
    </source>
</evidence>
<dbReference type="AlphaFoldDB" id="A0A1E7DPC7"/>
<dbReference type="EMBL" id="MAMP01000022">
    <property type="protein sequence ID" value="OES44528.1"/>
    <property type="molecule type" value="Genomic_DNA"/>
</dbReference>
<gene>
    <name evidence="1" type="ORF">BA724_09665</name>
</gene>
<keyword evidence="2" id="KW-1185">Reference proteome</keyword>
<reference evidence="1 2" key="1">
    <citation type="submission" date="2016-06" db="EMBL/GenBank/DDBJ databases">
        <title>Domibacillus iocasae genome sequencing.</title>
        <authorList>
            <person name="Verma A."/>
            <person name="Pal Y."/>
            <person name="Ojha A.K."/>
            <person name="Krishnamurthi S."/>
        </authorList>
    </citation>
    <scope>NUCLEOTIDE SEQUENCE [LARGE SCALE GENOMIC DNA]</scope>
    <source>
        <strain evidence="1 2">DSM 29979</strain>
    </source>
</reference>
<dbReference type="OrthoDB" id="2377175at2"/>
<dbReference type="RefSeq" id="WP_069939119.1">
    <property type="nucleotide sequence ID" value="NZ_MAMP01000022.1"/>
</dbReference>
<organism evidence="1 2">
    <name type="scientific">Domibacillus iocasae</name>
    <dbReference type="NCBI Taxonomy" id="1714016"/>
    <lineage>
        <taxon>Bacteria</taxon>
        <taxon>Bacillati</taxon>
        <taxon>Bacillota</taxon>
        <taxon>Bacilli</taxon>
        <taxon>Bacillales</taxon>
        <taxon>Bacillaceae</taxon>
        <taxon>Domibacillus</taxon>
    </lineage>
</organism>